<keyword evidence="1" id="KW-0472">Membrane</keyword>
<keyword evidence="1" id="KW-0812">Transmembrane</keyword>
<keyword evidence="1" id="KW-1133">Transmembrane helix</keyword>
<organism evidence="2 3">
    <name type="scientific">Glossina brevipalpis</name>
    <dbReference type="NCBI Taxonomy" id="37001"/>
    <lineage>
        <taxon>Eukaryota</taxon>
        <taxon>Metazoa</taxon>
        <taxon>Ecdysozoa</taxon>
        <taxon>Arthropoda</taxon>
        <taxon>Hexapoda</taxon>
        <taxon>Insecta</taxon>
        <taxon>Pterygota</taxon>
        <taxon>Neoptera</taxon>
        <taxon>Endopterygota</taxon>
        <taxon>Diptera</taxon>
        <taxon>Brachycera</taxon>
        <taxon>Muscomorpha</taxon>
        <taxon>Hippoboscoidea</taxon>
        <taxon>Glossinidae</taxon>
        <taxon>Glossina</taxon>
    </lineage>
</organism>
<sequence length="156" mass="17793">MGTQEAKHQHIFKLNRLYALKGNALLVVRSNVDVDRLLVLLAVVLVVLSQLTKYMIQFVEMYSYQENAINGNNQEFRCAFSFFSLAVAFETSNGDFKKEKPSIYFDKFLILNTSTNVINEFIEFFFECKVKDLFAGIVDKVLVKDVLTNVLTTAAV</sequence>
<reference evidence="2" key="2">
    <citation type="submission" date="2020-05" db="UniProtKB">
        <authorList>
            <consortium name="EnsemblMetazoa"/>
        </authorList>
    </citation>
    <scope>IDENTIFICATION</scope>
    <source>
        <strain evidence="2">IAEA</strain>
    </source>
</reference>
<proteinExistence type="predicted"/>
<reference evidence="3" key="1">
    <citation type="submission" date="2014-03" db="EMBL/GenBank/DDBJ databases">
        <authorList>
            <person name="Aksoy S."/>
            <person name="Warren W."/>
            <person name="Wilson R.K."/>
        </authorList>
    </citation>
    <scope>NUCLEOTIDE SEQUENCE [LARGE SCALE GENOMIC DNA]</scope>
    <source>
        <strain evidence="3">IAEA</strain>
    </source>
</reference>
<feature type="transmembrane region" description="Helical" evidence="1">
    <location>
        <begin position="37"/>
        <end position="56"/>
    </location>
</feature>
<evidence type="ECO:0000313" key="2">
    <source>
        <dbReference type="EnsemblMetazoa" id="GBRI027125-PA"/>
    </source>
</evidence>
<keyword evidence="3" id="KW-1185">Reference proteome</keyword>
<dbReference type="AlphaFoldDB" id="A0A1A9WPI1"/>
<evidence type="ECO:0000313" key="3">
    <source>
        <dbReference type="Proteomes" id="UP000091820"/>
    </source>
</evidence>
<protein>
    <submittedName>
        <fullName evidence="2">Uncharacterized protein</fullName>
    </submittedName>
</protein>
<dbReference type="EnsemblMetazoa" id="GBRI027125-RA">
    <property type="protein sequence ID" value="GBRI027125-PA"/>
    <property type="gene ID" value="GBRI027125"/>
</dbReference>
<evidence type="ECO:0000256" key="1">
    <source>
        <dbReference type="SAM" id="Phobius"/>
    </source>
</evidence>
<accession>A0A1A9WPI1</accession>
<name>A0A1A9WPI1_9MUSC</name>
<dbReference type="Proteomes" id="UP000091820">
    <property type="component" value="Unassembled WGS sequence"/>
</dbReference>
<dbReference type="VEuPathDB" id="VectorBase:GBRI027125"/>